<feature type="domain" description="DUF6534" evidence="3">
    <location>
        <begin position="189"/>
        <end position="274"/>
    </location>
</feature>
<dbReference type="InterPro" id="IPR045339">
    <property type="entry name" value="DUF6534"/>
</dbReference>
<evidence type="ECO:0000256" key="2">
    <source>
        <dbReference type="SAM" id="Phobius"/>
    </source>
</evidence>
<dbReference type="EMBL" id="CP141890">
    <property type="protein sequence ID" value="WRT70283.1"/>
    <property type="molecule type" value="Genomic_DNA"/>
</dbReference>
<evidence type="ECO:0000313" key="4">
    <source>
        <dbReference type="EMBL" id="WRT70283.1"/>
    </source>
</evidence>
<dbReference type="Proteomes" id="UP001329825">
    <property type="component" value="Chromosome 10"/>
</dbReference>
<name>A0ABZ1D884_9TREE</name>
<dbReference type="RefSeq" id="XP_062795022.1">
    <property type="nucleotide sequence ID" value="XM_062938971.1"/>
</dbReference>
<protein>
    <recommendedName>
        <fullName evidence="3">DUF6534 domain-containing protein</fullName>
    </recommendedName>
</protein>
<feature type="compositionally biased region" description="Polar residues" evidence="1">
    <location>
        <begin position="309"/>
        <end position="319"/>
    </location>
</feature>
<sequence>MSSPEEIATEQAAKAVMSLHHDLNLGTFIFAAGTDALLCGIMISQFISYWTFSSDDRKFNTAIVTITTLSSFCATLFIIVLMFKLFVYNFGFYAPFASVPLLTYMSVFDIIPSTATQIFFTHRVYKLTGRSKILLGLITLLILVSLTGAIGFPITQELYHTFYKSDPVKANALLQSHVTMTYLWLSGALGADVLITSSIMLSLMRSRTGWKVTDRTITKLIRVVVETQLPPTILLIVFFVLIFGYKDTYLDIFPLWTQSKFYTCGVLASLNSRYSLRRALMNSSSQGITPSKPPIIHVLTETYIQHSEATTLPNDSSQAKPRYLNDDKQFTPKRQPAKDPLDLDLDLGSDLDDASIKLNTLPTVDEVEGDGDSQRKMDYLEHGSKTALNGHLQ</sequence>
<feature type="compositionally biased region" description="Basic and acidic residues" evidence="1">
    <location>
        <begin position="323"/>
        <end position="341"/>
    </location>
</feature>
<keyword evidence="2" id="KW-0812">Transmembrane</keyword>
<dbReference type="PANTHER" id="PTHR40465">
    <property type="entry name" value="CHROMOSOME 1, WHOLE GENOME SHOTGUN SEQUENCE"/>
    <property type="match status" value="1"/>
</dbReference>
<proteinExistence type="predicted"/>
<keyword evidence="2" id="KW-1133">Transmembrane helix</keyword>
<accession>A0ABZ1D884</accession>
<evidence type="ECO:0000313" key="5">
    <source>
        <dbReference type="Proteomes" id="UP001329825"/>
    </source>
</evidence>
<dbReference type="Pfam" id="PF20152">
    <property type="entry name" value="DUF6534"/>
    <property type="match status" value="1"/>
</dbReference>
<feature type="transmembrane region" description="Helical" evidence="2">
    <location>
        <begin position="133"/>
        <end position="154"/>
    </location>
</feature>
<evidence type="ECO:0000259" key="3">
    <source>
        <dbReference type="Pfam" id="PF20152"/>
    </source>
</evidence>
<evidence type="ECO:0000256" key="1">
    <source>
        <dbReference type="SAM" id="MobiDB-lite"/>
    </source>
</evidence>
<feature type="region of interest" description="Disordered" evidence="1">
    <location>
        <begin position="309"/>
        <end position="344"/>
    </location>
</feature>
<dbReference type="GeneID" id="87959411"/>
<keyword evidence="5" id="KW-1185">Reference proteome</keyword>
<feature type="transmembrane region" description="Helical" evidence="2">
    <location>
        <begin position="62"/>
        <end position="86"/>
    </location>
</feature>
<feature type="transmembrane region" description="Helical" evidence="2">
    <location>
        <begin position="92"/>
        <end position="112"/>
    </location>
</feature>
<dbReference type="PANTHER" id="PTHR40465:SF1">
    <property type="entry name" value="DUF6534 DOMAIN-CONTAINING PROTEIN"/>
    <property type="match status" value="1"/>
</dbReference>
<reference evidence="4 5" key="1">
    <citation type="submission" date="2024-01" db="EMBL/GenBank/DDBJ databases">
        <title>Comparative genomics of Cryptococcus and Kwoniella reveals pathogenesis evolution and contrasting modes of karyotype evolution via chromosome fusion or intercentromeric recombination.</title>
        <authorList>
            <person name="Coelho M.A."/>
            <person name="David-Palma M."/>
            <person name="Shea T."/>
            <person name="Bowers K."/>
            <person name="McGinley-Smith S."/>
            <person name="Mohammad A.W."/>
            <person name="Gnirke A."/>
            <person name="Yurkov A.M."/>
            <person name="Nowrousian M."/>
            <person name="Sun S."/>
            <person name="Cuomo C.A."/>
            <person name="Heitman J."/>
        </authorList>
    </citation>
    <scope>NUCLEOTIDE SEQUENCE [LARGE SCALE GENOMIC DNA]</scope>
    <source>
        <strain evidence="4">CBS 11374</strain>
    </source>
</reference>
<feature type="transmembrane region" description="Helical" evidence="2">
    <location>
        <begin position="182"/>
        <end position="203"/>
    </location>
</feature>
<gene>
    <name evidence="4" type="ORF">IL334_007281</name>
</gene>
<feature type="transmembrane region" description="Helical" evidence="2">
    <location>
        <begin position="28"/>
        <end position="50"/>
    </location>
</feature>
<feature type="transmembrane region" description="Helical" evidence="2">
    <location>
        <begin position="223"/>
        <end position="245"/>
    </location>
</feature>
<keyword evidence="2" id="KW-0472">Membrane</keyword>
<organism evidence="4 5">
    <name type="scientific">Kwoniella shivajii</name>
    <dbReference type="NCBI Taxonomy" id="564305"/>
    <lineage>
        <taxon>Eukaryota</taxon>
        <taxon>Fungi</taxon>
        <taxon>Dikarya</taxon>
        <taxon>Basidiomycota</taxon>
        <taxon>Agaricomycotina</taxon>
        <taxon>Tremellomycetes</taxon>
        <taxon>Tremellales</taxon>
        <taxon>Cryptococcaceae</taxon>
        <taxon>Kwoniella</taxon>
    </lineage>
</organism>